<reference evidence="2 3" key="1">
    <citation type="submission" date="2021-06" db="EMBL/GenBank/DDBJ databases">
        <title>Bradyrhizobium sp. S2-11-4 Genome sequencing.</title>
        <authorList>
            <person name="Jin L."/>
        </authorList>
    </citation>
    <scope>NUCLEOTIDE SEQUENCE [LARGE SCALE GENOMIC DNA]</scope>
    <source>
        <strain evidence="2 3">S2-11-4</strain>
    </source>
</reference>
<keyword evidence="3" id="KW-1185">Reference proteome</keyword>
<evidence type="ECO:0000256" key="1">
    <source>
        <dbReference type="SAM" id="Phobius"/>
    </source>
</evidence>
<dbReference type="Proteomes" id="UP000676951">
    <property type="component" value="Chromosome"/>
</dbReference>
<feature type="transmembrane region" description="Helical" evidence="1">
    <location>
        <begin position="188"/>
        <end position="207"/>
    </location>
</feature>
<keyword evidence="1" id="KW-1133">Transmembrane helix</keyword>
<dbReference type="EMBL" id="CP076136">
    <property type="protein sequence ID" value="QWG24754.1"/>
    <property type="molecule type" value="Genomic_DNA"/>
</dbReference>
<gene>
    <name evidence="2" type="ORF">KMZ93_07650</name>
</gene>
<keyword evidence="1" id="KW-0472">Membrane</keyword>
<protein>
    <submittedName>
        <fullName evidence="2">Uncharacterized protein</fullName>
    </submittedName>
</protein>
<name>A0A975P368_9BRAD</name>
<evidence type="ECO:0000313" key="3">
    <source>
        <dbReference type="Proteomes" id="UP000676951"/>
    </source>
</evidence>
<organism evidence="2 3">
    <name type="scientific">Bradyrhizobium sediminis</name>
    <dbReference type="NCBI Taxonomy" id="2840469"/>
    <lineage>
        <taxon>Bacteria</taxon>
        <taxon>Pseudomonadati</taxon>
        <taxon>Pseudomonadota</taxon>
        <taxon>Alphaproteobacteria</taxon>
        <taxon>Hyphomicrobiales</taxon>
        <taxon>Nitrobacteraceae</taxon>
        <taxon>Bradyrhizobium</taxon>
    </lineage>
</organism>
<sequence length="235" mass="25499">MRVVLPVARIAIRGQLDPGDVPRNVAGLAIEPAVHARQREARLCVMIKAPSLPTVRVVAERTVRPQPPFMMEVPVAGVAAQRRSLEQQGTMAFLARHDRVTSNERKPGEIVIERGYPAPADLYVTALAAISELAFVPVILEMTGPTSRRQLVAIECSGMARIALHLCMRSPQWEFGLLVMIEANCAPLVLAVAAFALGTVPFVVDILKPVAIDARRTNPLVALTDMASRASDRSM</sequence>
<keyword evidence="1" id="KW-0812">Transmembrane</keyword>
<dbReference type="AlphaFoldDB" id="A0A975P368"/>
<accession>A0A975P368</accession>
<evidence type="ECO:0000313" key="2">
    <source>
        <dbReference type="EMBL" id="QWG24754.1"/>
    </source>
</evidence>
<dbReference type="RefSeq" id="WP_215605497.1">
    <property type="nucleotide sequence ID" value="NZ_CP076136.1"/>
</dbReference>
<proteinExistence type="predicted"/>